<accession>A0A6M1T2B5</accession>
<gene>
    <name evidence="2" type="ORF">G3569_07270</name>
</gene>
<keyword evidence="3" id="KW-1185">Reference proteome</keyword>
<dbReference type="SMART" id="SM00463">
    <property type="entry name" value="SMR"/>
    <property type="match status" value="1"/>
</dbReference>
<dbReference type="Gene3D" id="3.30.1370.110">
    <property type="match status" value="1"/>
</dbReference>
<dbReference type="PROSITE" id="PS50828">
    <property type="entry name" value="SMR"/>
    <property type="match status" value="1"/>
</dbReference>
<evidence type="ECO:0000313" key="2">
    <source>
        <dbReference type="EMBL" id="NGP88149.1"/>
    </source>
</evidence>
<dbReference type="EMBL" id="JAALLS010000007">
    <property type="protein sequence ID" value="NGP88149.1"/>
    <property type="molecule type" value="Genomic_DNA"/>
</dbReference>
<reference evidence="2 3" key="1">
    <citation type="submission" date="2020-02" db="EMBL/GenBank/DDBJ databases">
        <title>Aliifodinibius halophilus 2W32, complete genome.</title>
        <authorList>
            <person name="Li Y."/>
            <person name="Wu S."/>
        </authorList>
    </citation>
    <scope>NUCLEOTIDE SEQUENCE [LARGE SCALE GENOMIC DNA]</scope>
    <source>
        <strain evidence="2 3">2W32</strain>
    </source>
</reference>
<evidence type="ECO:0000259" key="1">
    <source>
        <dbReference type="PROSITE" id="PS50828"/>
    </source>
</evidence>
<dbReference type="InterPro" id="IPR036063">
    <property type="entry name" value="Smr_dom_sf"/>
</dbReference>
<dbReference type="Proteomes" id="UP000479132">
    <property type="component" value="Unassembled WGS sequence"/>
</dbReference>
<organism evidence="2 3">
    <name type="scientific">Fodinibius halophilus</name>
    <dbReference type="NCBI Taxonomy" id="1736908"/>
    <lineage>
        <taxon>Bacteria</taxon>
        <taxon>Pseudomonadati</taxon>
        <taxon>Balneolota</taxon>
        <taxon>Balneolia</taxon>
        <taxon>Balneolales</taxon>
        <taxon>Balneolaceae</taxon>
        <taxon>Fodinibius</taxon>
    </lineage>
</organism>
<dbReference type="Pfam" id="PF01713">
    <property type="entry name" value="Smr"/>
    <property type="match status" value="1"/>
</dbReference>
<comment type="caution">
    <text evidence="2">The sequence shown here is derived from an EMBL/GenBank/DDBJ whole genome shotgun (WGS) entry which is preliminary data.</text>
</comment>
<dbReference type="AlphaFoldDB" id="A0A6M1T2B5"/>
<name>A0A6M1T2B5_9BACT</name>
<feature type="domain" description="Smr" evidence="1">
    <location>
        <begin position="12"/>
        <end position="86"/>
    </location>
</feature>
<dbReference type="InterPro" id="IPR002625">
    <property type="entry name" value="Smr_dom"/>
</dbReference>
<dbReference type="SUPFAM" id="SSF160443">
    <property type="entry name" value="SMR domain-like"/>
    <property type="match status" value="1"/>
</dbReference>
<evidence type="ECO:0000313" key="3">
    <source>
        <dbReference type="Proteomes" id="UP000479132"/>
    </source>
</evidence>
<protein>
    <submittedName>
        <fullName evidence="2">Smr/MutS family protein</fullName>
    </submittedName>
</protein>
<proteinExistence type="predicted"/>
<sequence length="89" mass="9991">MCPKELPIDGTLDLHTFRPDELGSLIPDYISECLKEEIYEIRIIHGKGTGNLRRSVHALLDRNPNVQSYSLAGDRSGWGATIVSLKRDK</sequence>
<dbReference type="RefSeq" id="WP_165267579.1">
    <property type="nucleotide sequence ID" value="NZ_JAALLS010000007.1"/>
</dbReference>